<gene>
    <name evidence="2" type="ORF">M8523_04105</name>
</gene>
<keyword evidence="3" id="KW-1185">Reference proteome</keyword>
<name>A0AA41YRF9_9HYPH</name>
<evidence type="ECO:0000256" key="1">
    <source>
        <dbReference type="SAM" id="SignalP"/>
    </source>
</evidence>
<proteinExistence type="predicted"/>
<organism evidence="2 3">
    <name type="scientific">Lichenifustis flavocetrariae</name>
    <dbReference type="NCBI Taxonomy" id="2949735"/>
    <lineage>
        <taxon>Bacteria</taxon>
        <taxon>Pseudomonadati</taxon>
        <taxon>Pseudomonadota</taxon>
        <taxon>Alphaproteobacteria</taxon>
        <taxon>Hyphomicrobiales</taxon>
        <taxon>Lichenihabitantaceae</taxon>
        <taxon>Lichenifustis</taxon>
    </lineage>
</organism>
<dbReference type="AlphaFoldDB" id="A0AA41YRF9"/>
<protein>
    <submittedName>
        <fullName evidence="2">Cysteine rich repeat-containing protein</fullName>
    </submittedName>
</protein>
<dbReference type="EMBL" id="JAMOIM010000002">
    <property type="protein sequence ID" value="MCW6507199.1"/>
    <property type="molecule type" value="Genomic_DNA"/>
</dbReference>
<evidence type="ECO:0000313" key="3">
    <source>
        <dbReference type="Proteomes" id="UP001165667"/>
    </source>
</evidence>
<dbReference type="RefSeq" id="WP_282583569.1">
    <property type="nucleotide sequence ID" value="NZ_JAMOIM010000002.1"/>
</dbReference>
<evidence type="ECO:0000313" key="2">
    <source>
        <dbReference type="EMBL" id="MCW6507199.1"/>
    </source>
</evidence>
<comment type="caution">
    <text evidence="2">The sequence shown here is derived from an EMBL/GenBank/DDBJ whole genome shotgun (WGS) entry which is preliminary data.</text>
</comment>
<keyword evidence="1" id="KW-0732">Signal</keyword>
<feature type="chain" id="PRO_5041229933" evidence="1">
    <location>
        <begin position="25"/>
        <end position="94"/>
    </location>
</feature>
<reference evidence="2" key="1">
    <citation type="submission" date="2022-05" db="EMBL/GenBank/DDBJ databases">
        <authorList>
            <person name="Pankratov T."/>
        </authorList>
    </citation>
    <scope>NUCLEOTIDE SEQUENCE</scope>
    <source>
        <strain evidence="2">BP6-180914</strain>
    </source>
</reference>
<dbReference type="Proteomes" id="UP001165667">
    <property type="component" value="Unassembled WGS sequence"/>
</dbReference>
<accession>A0AA41YRF9</accession>
<feature type="signal peptide" evidence="1">
    <location>
        <begin position="1"/>
        <end position="24"/>
    </location>
</feature>
<sequence length="94" mass="10071">MNLRIAAAASITICGVMSGGSAWASEPRLSPPPANKYQITAEEQSACGTDAATFCSAVYPDEDKMLACMKLNRSSLSAACRPVFDMGMRRRHLN</sequence>